<evidence type="ECO:0000256" key="9">
    <source>
        <dbReference type="RuleBase" id="RU910715"/>
    </source>
</evidence>
<organism evidence="10 11">
    <name type="scientific">Coffea arabica</name>
    <name type="common">Arabian coffee</name>
    <dbReference type="NCBI Taxonomy" id="13443"/>
    <lineage>
        <taxon>Eukaryota</taxon>
        <taxon>Viridiplantae</taxon>
        <taxon>Streptophyta</taxon>
        <taxon>Embryophyta</taxon>
        <taxon>Tracheophyta</taxon>
        <taxon>Spermatophyta</taxon>
        <taxon>Magnoliopsida</taxon>
        <taxon>eudicotyledons</taxon>
        <taxon>Gunneridae</taxon>
        <taxon>Pentapetalae</taxon>
        <taxon>asterids</taxon>
        <taxon>lamiids</taxon>
        <taxon>Gentianales</taxon>
        <taxon>Rubiaceae</taxon>
        <taxon>Ixoroideae</taxon>
        <taxon>Gardenieae complex</taxon>
        <taxon>Bertiereae - Coffeeae clade</taxon>
        <taxon>Coffeeae</taxon>
        <taxon>Coffea</taxon>
    </lineage>
</organism>
<dbReference type="Gene3D" id="1.20.1280.290">
    <property type="match status" value="2"/>
</dbReference>
<evidence type="ECO:0000313" key="11">
    <source>
        <dbReference type="RefSeq" id="XP_071902000.1"/>
    </source>
</evidence>
<evidence type="ECO:0000313" key="10">
    <source>
        <dbReference type="Proteomes" id="UP001652660"/>
    </source>
</evidence>
<gene>
    <name evidence="11" type="primary">LOC113738512</name>
</gene>
<dbReference type="InterPro" id="IPR047664">
    <property type="entry name" value="SWEET"/>
</dbReference>
<accession>A0ABM4U3Z9</accession>
<sequence length="328" mass="37028">MYIAQRTMHVRSQATTLCEIRLRKSKKLVVFATKTPIMAVSSDQLAFVFGILGNVVAFCVFLAPVPTFYQIYKKKSTEGFQSIPYVIALFSAMLWIYYAFLKPKTTFLITINSFGCFIETIYICLFLFYATKKARVETVKLLVLLLACGFGLLVLLTHFLAKDSTRVRIVGWICLVFALLVFVAPLCIVRQVIRTKSAEYMPLPLSAFLTLNAVAWFFYGLLLKDFNIAIPNVLGFVFGVLQMVLYKIYSKSEKDNDLEKQGKVSQLADQIIILEENKLSDITEQIIDGQIIIAKLGQLEKIPVVLRANNDGLEADTDLNVQMEPIIV</sequence>
<keyword evidence="6" id="KW-0677">Repeat</keyword>
<dbReference type="InterPro" id="IPR004316">
    <property type="entry name" value="SWEET_rpt"/>
</dbReference>
<evidence type="ECO:0000256" key="1">
    <source>
        <dbReference type="ARBA" id="ARBA00004127"/>
    </source>
</evidence>
<dbReference type="RefSeq" id="XP_071902000.1">
    <property type="nucleotide sequence ID" value="XM_072045899.1"/>
</dbReference>
<evidence type="ECO:0000256" key="4">
    <source>
        <dbReference type="ARBA" id="ARBA00022597"/>
    </source>
</evidence>
<comment type="similarity">
    <text evidence="2 9">Belongs to the SWEET sugar transporter family.</text>
</comment>
<feature type="transmembrane region" description="Helical" evidence="9">
    <location>
        <begin position="201"/>
        <end position="222"/>
    </location>
</feature>
<evidence type="ECO:0000256" key="6">
    <source>
        <dbReference type="ARBA" id="ARBA00022737"/>
    </source>
</evidence>
<protein>
    <recommendedName>
        <fullName evidence="9">Bidirectional sugar transporter SWEET</fullName>
    </recommendedName>
</protein>
<keyword evidence="5 9" id="KW-0812">Transmembrane</keyword>
<comment type="subcellular location">
    <subcellularLocation>
        <location evidence="9">Cell membrane</location>
        <topology evidence="9">Multi-pass membrane protein</topology>
    </subcellularLocation>
    <subcellularLocation>
        <location evidence="1">Endomembrane system</location>
        <topology evidence="1">Multi-pass membrane protein</topology>
    </subcellularLocation>
</comment>
<keyword evidence="8 9" id="KW-0472">Membrane</keyword>
<keyword evidence="3 9" id="KW-0813">Transport</keyword>
<dbReference type="Pfam" id="PF03083">
    <property type="entry name" value="MtN3_slv"/>
    <property type="match status" value="2"/>
</dbReference>
<feature type="transmembrane region" description="Helical" evidence="9">
    <location>
        <begin position="45"/>
        <end position="71"/>
    </location>
</feature>
<dbReference type="PANTHER" id="PTHR10791:SF165">
    <property type="entry name" value="BIDIRECTIONAL SUGAR TRANSPORTER SWEET10"/>
    <property type="match status" value="1"/>
</dbReference>
<evidence type="ECO:0000256" key="2">
    <source>
        <dbReference type="ARBA" id="ARBA00007809"/>
    </source>
</evidence>
<feature type="transmembrane region" description="Helical" evidence="9">
    <location>
        <begin position="167"/>
        <end position="189"/>
    </location>
</feature>
<proteinExistence type="inferred from homology"/>
<evidence type="ECO:0000256" key="3">
    <source>
        <dbReference type="ARBA" id="ARBA00022448"/>
    </source>
</evidence>
<feature type="transmembrane region" description="Helical" evidence="9">
    <location>
        <begin position="107"/>
        <end position="129"/>
    </location>
</feature>
<evidence type="ECO:0000256" key="5">
    <source>
        <dbReference type="ARBA" id="ARBA00022692"/>
    </source>
</evidence>
<evidence type="ECO:0000256" key="7">
    <source>
        <dbReference type="ARBA" id="ARBA00022989"/>
    </source>
</evidence>
<dbReference type="Proteomes" id="UP001652660">
    <property type="component" value="Chromosome 4c"/>
</dbReference>
<evidence type="ECO:0000256" key="8">
    <source>
        <dbReference type="ARBA" id="ARBA00023136"/>
    </source>
</evidence>
<keyword evidence="7 9" id="KW-1133">Transmembrane helix</keyword>
<dbReference type="PANTHER" id="PTHR10791">
    <property type="entry name" value="RAG1-ACTIVATING PROTEIN 1"/>
    <property type="match status" value="1"/>
</dbReference>
<feature type="transmembrane region" description="Helical" evidence="9">
    <location>
        <begin position="83"/>
        <end position="101"/>
    </location>
</feature>
<comment type="function">
    <text evidence="9">Mediates both low-affinity uptake and efflux of sugar across the membrane.</text>
</comment>
<name>A0ABM4U3Z9_COFAR</name>
<keyword evidence="10" id="KW-1185">Reference proteome</keyword>
<reference evidence="11" key="1">
    <citation type="submission" date="2025-08" db="UniProtKB">
        <authorList>
            <consortium name="RefSeq"/>
        </authorList>
    </citation>
    <scope>IDENTIFICATION</scope>
    <source>
        <tissue evidence="11">Leaves</tissue>
    </source>
</reference>
<feature type="transmembrane region" description="Helical" evidence="9">
    <location>
        <begin position="141"/>
        <end position="161"/>
    </location>
</feature>
<keyword evidence="4 9" id="KW-0762">Sugar transport</keyword>
<feature type="transmembrane region" description="Helical" evidence="9">
    <location>
        <begin position="228"/>
        <end position="246"/>
    </location>
</feature>
<dbReference type="GeneID" id="113738512"/>